<sequence>MTAAGVPPLARLLSLFNSTLSTSHELVRSLSLVSQPSPSLSRTITRNLSTLAVGLTAHRDELRRLEAEARRGKVGLEEVRIKEDELAEIDGAWSRVCAMLESDERSRGLLDGVKQSHPALFRPPEANAAAELDEDEERTGVYPDVKPYRDEPPSGPEEAEAFSTADVMASQRAQMDGQDTQLDALSASIGRQHHLSLQMNEELGTQSGLLDDFDRDVEGTTAMLGRASRRMDKLTKNMKEHASTWTIFVLIVILVFLIAVFK</sequence>
<feature type="domain" description="T-SNARE coiled-coil homology" evidence="8">
    <location>
        <begin position="172"/>
        <end position="234"/>
    </location>
</feature>
<evidence type="ECO:0000313" key="10">
    <source>
        <dbReference type="Proteomes" id="UP000245768"/>
    </source>
</evidence>
<dbReference type="STRING" id="215250.A0A316YKD4"/>
<name>A0A316YKD4_9BASI</name>
<evidence type="ECO:0000256" key="6">
    <source>
        <dbReference type="SAM" id="MobiDB-lite"/>
    </source>
</evidence>
<reference evidence="9 10" key="1">
    <citation type="journal article" date="2018" name="Mol. Biol. Evol.">
        <title>Broad Genomic Sampling Reveals a Smut Pathogenic Ancestry of the Fungal Clade Ustilaginomycotina.</title>
        <authorList>
            <person name="Kijpornyongpan T."/>
            <person name="Mondo S.J."/>
            <person name="Barry K."/>
            <person name="Sandor L."/>
            <person name="Lee J."/>
            <person name="Lipzen A."/>
            <person name="Pangilinan J."/>
            <person name="LaButti K."/>
            <person name="Hainaut M."/>
            <person name="Henrissat B."/>
            <person name="Grigoriev I.V."/>
            <person name="Spatafora J.W."/>
            <person name="Aime M.C."/>
        </authorList>
    </citation>
    <scope>NUCLEOTIDE SEQUENCE [LARGE SCALE GENOMIC DNA]</scope>
    <source>
        <strain evidence="9 10">MCA 4198</strain>
    </source>
</reference>
<evidence type="ECO:0000256" key="5">
    <source>
        <dbReference type="ARBA" id="ARBA00023136"/>
    </source>
</evidence>
<evidence type="ECO:0000256" key="1">
    <source>
        <dbReference type="ARBA" id="ARBA00004167"/>
    </source>
</evidence>
<dbReference type="InParanoid" id="A0A316YKD4"/>
<organism evidence="9 10">
    <name type="scientific">Acaromyces ingoldii</name>
    <dbReference type="NCBI Taxonomy" id="215250"/>
    <lineage>
        <taxon>Eukaryota</taxon>
        <taxon>Fungi</taxon>
        <taxon>Dikarya</taxon>
        <taxon>Basidiomycota</taxon>
        <taxon>Ustilaginomycotina</taxon>
        <taxon>Exobasidiomycetes</taxon>
        <taxon>Exobasidiales</taxon>
        <taxon>Cryptobasidiaceae</taxon>
        <taxon>Acaromyces</taxon>
    </lineage>
</organism>
<keyword evidence="5 7" id="KW-0472">Membrane</keyword>
<dbReference type="Proteomes" id="UP000245768">
    <property type="component" value="Unassembled WGS sequence"/>
</dbReference>
<dbReference type="GO" id="GO:0005737">
    <property type="term" value="C:cytoplasm"/>
    <property type="evidence" value="ECO:0007669"/>
    <property type="project" value="UniProtKB-ARBA"/>
</dbReference>
<feature type="region of interest" description="Disordered" evidence="6">
    <location>
        <begin position="121"/>
        <end position="159"/>
    </location>
</feature>
<dbReference type="RefSeq" id="XP_025376840.1">
    <property type="nucleotide sequence ID" value="XM_025522215.1"/>
</dbReference>
<dbReference type="PROSITE" id="PS50192">
    <property type="entry name" value="T_SNARE"/>
    <property type="match status" value="1"/>
</dbReference>
<evidence type="ECO:0000256" key="7">
    <source>
        <dbReference type="SAM" id="Phobius"/>
    </source>
</evidence>
<keyword evidence="4 7" id="KW-1133">Transmembrane helix</keyword>
<proteinExistence type="predicted"/>
<dbReference type="CDD" id="cd15859">
    <property type="entry name" value="SNARE_SYN8"/>
    <property type="match status" value="1"/>
</dbReference>
<dbReference type="OrthoDB" id="244190at2759"/>
<dbReference type="GO" id="GO:0016020">
    <property type="term" value="C:membrane"/>
    <property type="evidence" value="ECO:0007669"/>
    <property type="project" value="UniProtKB-SubCell"/>
</dbReference>
<evidence type="ECO:0000256" key="4">
    <source>
        <dbReference type="ARBA" id="ARBA00022989"/>
    </source>
</evidence>
<keyword evidence="2" id="KW-0813">Transport</keyword>
<evidence type="ECO:0000259" key="8">
    <source>
        <dbReference type="PROSITE" id="PS50192"/>
    </source>
</evidence>
<keyword evidence="3 7" id="KW-0812">Transmembrane</keyword>
<keyword evidence="10" id="KW-1185">Reference proteome</keyword>
<gene>
    <name evidence="9" type="ORF">FA10DRAFT_268172</name>
</gene>
<dbReference type="EMBL" id="KZ819637">
    <property type="protein sequence ID" value="PWN89642.1"/>
    <property type="molecule type" value="Genomic_DNA"/>
</dbReference>
<evidence type="ECO:0000256" key="3">
    <source>
        <dbReference type="ARBA" id="ARBA00022692"/>
    </source>
</evidence>
<evidence type="ECO:0000256" key="2">
    <source>
        <dbReference type="ARBA" id="ARBA00022448"/>
    </source>
</evidence>
<dbReference type="AlphaFoldDB" id="A0A316YKD4"/>
<protein>
    <recommendedName>
        <fullName evidence="8">t-SNARE coiled-coil homology domain-containing protein</fullName>
    </recommendedName>
</protein>
<feature type="transmembrane region" description="Helical" evidence="7">
    <location>
        <begin position="242"/>
        <end position="261"/>
    </location>
</feature>
<accession>A0A316YKD4</accession>
<dbReference type="GeneID" id="37044131"/>
<comment type="subcellular location">
    <subcellularLocation>
        <location evidence="1">Membrane</location>
        <topology evidence="1">Single-pass membrane protein</topology>
    </subcellularLocation>
</comment>
<dbReference type="Gene3D" id="1.20.5.110">
    <property type="match status" value="1"/>
</dbReference>
<dbReference type="SMART" id="SM00397">
    <property type="entry name" value="t_SNARE"/>
    <property type="match status" value="1"/>
</dbReference>
<dbReference type="SUPFAM" id="SSF58038">
    <property type="entry name" value="SNARE fusion complex"/>
    <property type="match status" value="1"/>
</dbReference>
<dbReference type="InterPro" id="IPR000727">
    <property type="entry name" value="T_SNARE_dom"/>
</dbReference>
<dbReference type="GO" id="GO:0012505">
    <property type="term" value="C:endomembrane system"/>
    <property type="evidence" value="ECO:0007669"/>
    <property type="project" value="UniProtKB-ARBA"/>
</dbReference>
<dbReference type="PANTHER" id="PTHR12791">
    <property type="entry name" value="GOLGI SNARE BET1-RELATED"/>
    <property type="match status" value="1"/>
</dbReference>
<evidence type="ECO:0000313" key="9">
    <source>
        <dbReference type="EMBL" id="PWN89642.1"/>
    </source>
</evidence>